<keyword evidence="8" id="KW-0282">Flagellum</keyword>
<gene>
    <name evidence="8" type="ORF">Verru16b_02199</name>
</gene>
<dbReference type="PRINTS" id="PR00953">
    <property type="entry name" value="TYPE3IMRPROT"/>
</dbReference>
<accession>A0A1D8AW66</accession>
<dbReference type="PANTHER" id="PTHR30065">
    <property type="entry name" value="FLAGELLAR BIOSYNTHETIC PROTEIN FLIR"/>
    <property type="match status" value="1"/>
</dbReference>
<dbReference type="STRING" id="1838286.Verru16b_02199"/>
<proteinExistence type="inferred from homology"/>
<dbReference type="GO" id="GO:0005886">
    <property type="term" value="C:plasma membrane"/>
    <property type="evidence" value="ECO:0007669"/>
    <property type="project" value="UniProtKB-SubCell"/>
</dbReference>
<evidence type="ECO:0000313" key="8">
    <source>
        <dbReference type="EMBL" id="AOS45123.1"/>
    </source>
</evidence>
<dbReference type="EMBL" id="CP016094">
    <property type="protein sequence ID" value="AOS45123.1"/>
    <property type="molecule type" value="Genomic_DNA"/>
</dbReference>
<dbReference type="AlphaFoldDB" id="A0A1D8AW66"/>
<evidence type="ECO:0000256" key="5">
    <source>
        <dbReference type="ARBA" id="ARBA00022989"/>
    </source>
</evidence>
<feature type="transmembrane region" description="Helical" evidence="7">
    <location>
        <begin position="38"/>
        <end position="55"/>
    </location>
</feature>
<evidence type="ECO:0000256" key="2">
    <source>
        <dbReference type="ARBA" id="ARBA00009772"/>
    </source>
</evidence>
<keyword evidence="3" id="KW-1003">Cell membrane</keyword>
<keyword evidence="5 7" id="KW-1133">Transmembrane helix</keyword>
<evidence type="ECO:0000256" key="6">
    <source>
        <dbReference type="ARBA" id="ARBA00023136"/>
    </source>
</evidence>
<evidence type="ECO:0000256" key="7">
    <source>
        <dbReference type="SAM" id="Phobius"/>
    </source>
</evidence>
<dbReference type="GO" id="GO:0006605">
    <property type="term" value="P:protein targeting"/>
    <property type="evidence" value="ECO:0007669"/>
    <property type="project" value="InterPro"/>
</dbReference>
<keyword evidence="8" id="KW-0969">Cilium</keyword>
<name>A0A1D8AW66_9BACT</name>
<keyword evidence="6 7" id="KW-0472">Membrane</keyword>
<keyword evidence="4 7" id="KW-0812">Transmembrane</keyword>
<feature type="transmembrane region" description="Helical" evidence="7">
    <location>
        <begin position="213"/>
        <end position="234"/>
    </location>
</feature>
<dbReference type="Pfam" id="PF01311">
    <property type="entry name" value="Bac_export_1"/>
    <property type="match status" value="1"/>
</dbReference>
<evidence type="ECO:0000256" key="1">
    <source>
        <dbReference type="ARBA" id="ARBA00004651"/>
    </source>
</evidence>
<reference evidence="8 9" key="1">
    <citation type="submission" date="2016-06" db="EMBL/GenBank/DDBJ databases">
        <title>Three novel species with peptidoglycan cell walls form the new genus Lacunisphaera gen. nov. in the family Opitutaceae of the verrucomicrobial subdivision 4.</title>
        <authorList>
            <person name="Rast P."/>
            <person name="Gloeckner I."/>
            <person name="Jogler M."/>
            <person name="Boedeker C."/>
            <person name="Jeske O."/>
            <person name="Wiegand S."/>
            <person name="Reinhardt R."/>
            <person name="Schumann P."/>
            <person name="Rohde M."/>
            <person name="Spring S."/>
            <person name="Gloeckner F.O."/>
            <person name="Jogler C."/>
        </authorList>
    </citation>
    <scope>NUCLEOTIDE SEQUENCE [LARGE SCALE GENOMIC DNA]</scope>
    <source>
        <strain evidence="8 9">IG16b</strain>
    </source>
</reference>
<dbReference type="OrthoDB" id="9807748at2"/>
<feature type="transmembrane region" description="Helical" evidence="7">
    <location>
        <begin position="61"/>
        <end position="82"/>
    </location>
</feature>
<organism evidence="8 9">
    <name type="scientific">Lacunisphaera limnophila</name>
    <dbReference type="NCBI Taxonomy" id="1838286"/>
    <lineage>
        <taxon>Bacteria</taxon>
        <taxon>Pseudomonadati</taxon>
        <taxon>Verrucomicrobiota</taxon>
        <taxon>Opitutia</taxon>
        <taxon>Opitutales</taxon>
        <taxon>Opitutaceae</taxon>
        <taxon>Lacunisphaera</taxon>
    </lineage>
</organism>
<keyword evidence="9" id="KW-1185">Reference proteome</keyword>
<dbReference type="RefSeq" id="WP_069962309.1">
    <property type="nucleotide sequence ID" value="NZ_CP016094.1"/>
</dbReference>
<protein>
    <submittedName>
        <fullName evidence="8">Flagellar biosynthesis protein FliR</fullName>
    </submittedName>
</protein>
<dbReference type="Proteomes" id="UP000095228">
    <property type="component" value="Chromosome"/>
</dbReference>
<evidence type="ECO:0000313" key="9">
    <source>
        <dbReference type="Proteomes" id="UP000095228"/>
    </source>
</evidence>
<feature type="transmembrane region" description="Helical" evidence="7">
    <location>
        <begin position="179"/>
        <end position="201"/>
    </location>
</feature>
<feature type="transmembrane region" description="Helical" evidence="7">
    <location>
        <begin position="6"/>
        <end position="26"/>
    </location>
</feature>
<dbReference type="PANTHER" id="PTHR30065:SF1">
    <property type="entry name" value="SURFACE PRESENTATION OF ANTIGENS PROTEIN SPAR"/>
    <property type="match status" value="1"/>
</dbReference>
<comment type="similarity">
    <text evidence="2">Belongs to the FliR/MopE/SpaR family.</text>
</comment>
<comment type="subcellular location">
    <subcellularLocation>
        <location evidence="1">Cell membrane</location>
        <topology evidence="1">Multi-pass membrane protein</topology>
    </subcellularLocation>
</comment>
<feature type="transmembrane region" description="Helical" evidence="7">
    <location>
        <begin position="118"/>
        <end position="144"/>
    </location>
</feature>
<dbReference type="KEGG" id="obg:Verru16b_02199"/>
<sequence>MTTAYLFTFLMVFLRGLGLVFLLPSLGNDRSIPPMIKVALALCLTILLGGLVPEGRLPADIWALVLAGAGELVLGLAMGFMVRTTFAAVEMAARLMSSEIGLAATPGFGAPELASEPLAAFVMALSVLLFFLFGAHLTVLTAFARSFDFAPPGLPIIGAGAGEQVIVATGRVIELGLRIAAPFIALNFLITLAFSVLGRAVQRMNVFILSLSVKVFLGLGLLATSGSLIARYLYLEFGEIPSQMLLLVTK</sequence>
<evidence type="ECO:0000256" key="3">
    <source>
        <dbReference type="ARBA" id="ARBA00022475"/>
    </source>
</evidence>
<keyword evidence="8" id="KW-0966">Cell projection</keyword>
<dbReference type="InterPro" id="IPR002010">
    <property type="entry name" value="T3SS_IM_R"/>
</dbReference>
<evidence type="ECO:0000256" key="4">
    <source>
        <dbReference type="ARBA" id="ARBA00022692"/>
    </source>
</evidence>